<accession>A0AAE7SYX2</accession>
<dbReference type="Proteomes" id="UP000516696">
    <property type="component" value="Chromosome"/>
</dbReference>
<evidence type="ECO:0000256" key="1">
    <source>
        <dbReference type="SAM" id="Coils"/>
    </source>
</evidence>
<sequence length="154" mass="17425">MKEFLELNSLFVALFGGGLLATLWRVGNWIAKLVKAKKAENELREQTINALEAANKEQDKRLQSVEEYQVMAEARSQKIVKAEKASLHNQIWNKADEYITRGYVTVGELNNFIYLFEAYKNLGGNGTGDTLHAKVLSLSVKDEGILQQKEIDQH</sequence>
<dbReference type="RefSeq" id="WP_113849964.1">
    <property type="nucleotide sequence ID" value="NZ_CAKODH010000016.1"/>
</dbReference>
<gene>
    <name evidence="2" type="ORF">EGM181_06240</name>
</gene>
<organism evidence="2 3">
    <name type="scientific">Enterococcus gallinarum</name>
    <dbReference type="NCBI Taxonomy" id="1353"/>
    <lineage>
        <taxon>Bacteria</taxon>
        <taxon>Bacillati</taxon>
        <taxon>Bacillota</taxon>
        <taxon>Bacilli</taxon>
        <taxon>Lactobacillales</taxon>
        <taxon>Enterococcaceae</taxon>
        <taxon>Enterococcus</taxon>
    </lineage>
</organism>
<feature type="coiled-coil region" evidence="1">
    <location>
        <begin position="34"/>
        <end position="68"/>
    </location>
</feature>
<reference evidence="2 3" key="1">
    <citation type="submission" date="2020-03" db="EMBL/GenBank/DDBJ databases">
        <title>Characterization of ganglioside-mimicking enterococci.</title>
        <authorList>
            <person name="Patry R.T."/>
            <person name="Nothaft H."/>
            <person name="Bridger R."/>
            <person name="Shajahan A."/>
            <person name="Huynh S."/>
            <person name="Sanchez S."/>
            <person name="Azadi P."/>
            <person name="Cooper K."/>
            <person name="Miller W.G."/>
            <person name="Parker C.T."/>
            <person name="Wells L."/>
            <person name="Szymanski C.M."/>
        </authorList>
    </citation>
    <scope>NUCLEOTIDE SEQUENCE [LARGE SCALE GENOMIC DNA]</scope>
    <source>
        <strain evidence="2 3">EGM181</strain>
    </source>
</reference>
<dbReference type="AlphaFoldDB" id="A0AAE7SYX2"/>
<protein>
    <submittedName>
        <fullName evidence="2">Uncharacterized protein</fullName>
    </submittedName>
</protein>
<proteinExistence type="predicted"/>
<name>A0AAE7SYX2_ENTGA</name>
<evidence type="ECO:0000313" key="3">
    <source>
        <dbReference type="Proteomes" id="UP000516696"/>
    </source>
</evidence>
<evidence type="ECO:0000313" key="2">
    <source>
        <dbReference type="EMBL" id="QOG26882.1"/>
    </source>
</evidence>
<dbReference type="EMBL" id="CP050485">
    <property type="protein sequence ID" value="QOG26882.1"/>
    <property type="molecule type" value="Genomic_DNA"/>
</dbReference>
<keyword evidence="1" id="KW-0175">Coiled coil</keyword>